<evidence type="ECO:0000313" key="2">
    <source>
        <dbReference type="EMBL" id="KAB2335504.1"/>
    </source>
</evidence>
<reference evidence="2 3" key="1">
    <citation type="journal article" date="2014" name="Arch. Microbiol.">
        <title>Bacillus mesophilum sp. nov., strain IITR-54T, a novel 4-chlorobiphenyl dechlorinating bacterium.</title>
        <authorList>
            <person name="Manickam N."/>
            <person name="Singh N.K."/>
            <person name="Bajaj A."/>
            <person name="Kumar R.M."/>
            <person name="Kaur G."/>
            <person name="Kaur N."/>
            <person name="Bala M."/>
            <person name="Kumar A."/>
            <person name="Mayilraj S."/>
        </authorList>
    </citation>
    <scope>NUCLEOTIDE SEQUENCE [LARGE SCALE GENOMIC DNA]</scope>
    <source>
        <strain evidence="2 3">IITR-54</strain>
    </source>
</reference>
<name>A0A7V7RQ51_9BACI</name>
<dbReference type="RefSeq" id="WP_151572132.1">
    <property type="nucleotide sequence ID" value="NZ_WBOT01000001.1"/>
</dbReference>
<proteinExistence type="predicted"/>
<dbReference type="SUPFAM" id="SSF54593">
    <property type="entry name" value="Glyoxalase/Bleomycin resistance protein/Dihydroxybiphenyl dioxygenase"/>
    <property type="match status" value="2"/>
</dbReference>
<dbReference type="PROSITE" id="PS51819">
    <property type="entry name" value="VOC"/>
    <property type="match status" value="1"/>
</dbReference>
<dbReference type="AlphaFoldDB" id="A0A7V7RQ51"/>
<comment type="caution">
    <text evidence="2">The sequence shown here is derived from an EMBL/GenBank/DDBJ whole genome shotgun (WGS) entry which is preliminary data.</text>
</comment>
<evidence type="ECO:0000313" key="3">
    <source>
        <dbReference type="Proteomes" id="UP000441354"/>
    </source>
</evidence>
<dbReference type="OrthoDB" id="8018325at2"/>
<dbReference type="CDD" id="cd06587">
    <property type="entry name" value="VOC"/>
    <property type="match status" value="2"/>
</dbReference>
<dbReference type="InterPro" id="IPR029068">
    <property type="entry name" value="Glyas_Bleomycin-R_OHBP_Dase"/>
</dbReference>
<dbReference type="Gene3D" id="3.10.180.10">
    <property type="entry name" value="2,3-Dihydroxybiphenyl 1,2-Dioxygenase, domain 1"/>
    <property type="match status" value="2"/>
</dbReference>
<sequence>MKILQLKVQCFHLEEMKEFYHGILEMKLVMDRENAFAVQAGSTKLVFEKNINLPFYHICFRTNDEHFDYMFEKLGHVSALLANEKGEYRMNWEGQQAYFTDPDGNIIEMLVRSPLHVGEKGSWQDVGEVGMPVSIVGDMQNELKPYIHDQFEKESETFAFFGDREGVVVIVKEGRPWFPTDRQAVISSWKMVVEGKKNGTFKHPDFPYEIETRKKWEGSMQAMQFRMARPTNQLKKLQHFYIDGLGLKKLGDFNHGGYEGLMIGLPDKTYHLEFIQTEEKMKLPEPTKEHLLVFYMPDQHEWRTAVARLNDMGYTEVLPENLYWGRGGITIEDPDGWRVVLMNSPGI</sequence>
<dbReference type="Pfam" id="PF22659">
    <property type="entry name" value="YycE-like_C"/>
    <property type="match status" value="1"/>
</dbReference>
<dbReference type="InterPro" id="IPR058998">
    <property type="entry name" value="YycE-like_N"/>
</dbReference>
<gene>
    <name evidence="2" type="ORF">F7732_02720</name>
</gene>
<dbReference type="PANTHER" id="PTHR21366">
    <property type="entry name" value="GLYOXALASE FAMILY PROTEIN"/>
    <property type="match status" value="1"/>
</dbReference>
<keyword evidence="3" id="KW-1185">Reference proteome</keyword>
<feature type="domain" description="VOC" evidence="1">
    <location>
        <begin position="2"/>
        <end position="112"/>
    </location>
</feature>
<dbReference type="InterPro" id="IPR050383">
    <property type="entry name" value="GlyoxalaseI/FosfomycinResist"/>
</dbReference>
<evidence type="ECO:0000259" key="1">
    <source>
        <dbReference type="PROSITE" id="PS51819"/>
    </source>
</evidence>
<dbReference type="EMBL" id="WBOT01000001">
    <property type="protein sequence ID" value="KAB2335504.1"/>
    <property type="molecule type" value="Genomic_DNA"/>
</dbReference>
<dbReference type="InterPro" id="IPR058997">
    <property type="entry name" value="YycE-like_C"/>
</dbReference>
<protein>
    <submittedName>
        <fullName evidence="2">VOC family protein</fullName>
    </submittedName>
</protein>
<dbReference type="Pfam" id="PF22658">
    <property type="entry name" value="YycE-like_N"/>
    <property type="match status" value="1"/>
</dbReference>
<accession>A0A7V7RQ51</accession>
<organism evidence="2 3">
    <name type="scientific">Bacillus mesophilum</name>
    <dbReference type="NCBI Taxonomy" id="1071718"/>
    <lineage>
        <taxon>Bacteria</taxon>
        <taxon>Bacillati</taxon>
        <taxon>Bacillota</taxon>
        <taxon>Bacilli</taxon>
        <taxon>Bacillales</taxon>
        <taxon>Bacillaceae</taxon>
        <taxon>Bacillus</taxon>
    </lineage>
</organism>
<dbReference type="Proteomes" id="UP000441354">
    <property type="component" value="Unassembled WGS sequence"/>
</dbReference>
<dbReference type="InterPro" id="IPR037523">
    <property type="entry name" value="VOC_core"/>
</dbReference>